<dbReference type="EMBL" id="BMKS01000008">
    <property type="protein sequence ID" value="GGG38889.1"/>
    <property type="molecule type" value="Genomic_DNA"/>
</dbReference>
<dbReference type="GO" id="GO:0016020">
    <property type="term" value="C:membrane"/>
    <property type="evidence" value="ECO:0007669"/>
    <property type="project" value="InterPro"/>
</dbReference>
<keyword evidence="1" id="KW-1133">Transmembrane helix</keyword>
<sequence>MGNLLYALHVLGAVLWVGGMAFAVLALAPSLGALEPPQRLALLSGVFRRFFLVVWHAMPAVLLTGWALLFVWYGGFRGAGWHVHVMHLTGLAMGAVYLAIAFGPWREMRAALAAGGAAEAGAAAGRIRRLVALNLALGLVTVAVAAWGRFGG</sequence>
<protein>
    <recommendedName>
        <fullName evidence="2">Copper resistance protein D domain-containing protein</fullName>
    </recommendedName>
</protein>
<feature type="transmembrane region" description="Helical" evidence="1">
    <location>
        <begin position="50"/>
        <end position="73"/>
    </location>
</feature>
<name>A0A8J3EEB5_9PROT</name>
<evidence type="ECO:0000259" key="2">
    <source>
        <dbReference type="Pfam" id="PF05425"/>
    </source>
</evidence>
<dbReference type="Pfam" id="PF05425">
    <property type="entry name" value="CopD"/>
    <property type="match status" value="1"/>
</dbReference>
<feature type="transmembrane region" description="Helical" evidence="1">
    <location>
        <begin position="79"/>
        <end position="100"/>
    </location>
</feature>
<keyword evidence="1" id="KW-0812">Transmembrane</keyword>
<organism evidence="3 4">
    <name type="scientific">Caldovatus sediminis</name>
    <dbReference type="NCBI Taxonomy" id="2041189"/>
    <lineage>
        <taxon>Bacteria</taxon>
        <taxon>Pseudomonadati</taxon>
        <taxon>Pseudomonadota</taxon>
        <taxon>Alphaproteobacteria</taxon>
        <taxon>Acetobacterales</taxon>
        <taxon>Roseomonadaceae</taxon>
        <taxon>Caldovatus</taxon>
    </lineage>
</organism>
<proteinExistence type="predicted"/>
<evidence type="ECO:0000313" key="4">
    <source>
        <dbReference type="Proteomes" id="UP000597507"/>
    </source>
</evidence>
<dbReference type="AlphaFoldDB" id="A0A8J3EEB5"/>
<evidence type="ECO:0000256" key="1">
    <source>
        <dbReference type="SAM" id="Phobius"/>
    </source>
</evidence>
<reference evidence="3 4" key="1">
    <citation type="journal article" date="2014" name="Int. J. Syst. Evol. Microbiol.">
        <title>Complete genome sequence of Corynebacterium casei LMG S-19264T (=DSM 44701T), isolated from a smear-ripened cheese.</title>
        <authorList>
            <consortium name="US DOE Joint Genome Institute (JGI-PGF)"/>
            <person name="Walter F."/>
            <person name="Albersmeier A."/>
            <person name="Kalinowski J."/>
            <person name="Ruckert C."/>
        </authorList>
    </citation>
    <scope>NUCLEOTIDE SEQUENCE [LARGE SCALE GENOMIC DNA]</scope>
    <source>
        <strain evidence="3 4">CGMCC 1.16330</strain>
    </source>
</reference>
<keyword evidence="1" id="KW-0472">Membrane</keyword>
<feature type="transmembrane region" description="Helical" evidence="1">
    <location>
        <begin position="6"/>
        <end position="29"/>
    </location>
</feature>
<accession>A0A8J3EEB5</accession>
<comment type="caution">
    <text evidence="3">The sequence shown here is derived from an EMBL/GenBank/DDBJ whole genome shotgun (WGS) entry which is preliminary data.</text>
</comment>
<gene>
    <name evidence="3" type="ORF">GCM10010964_28120</name>
</gene>
<feature type="transmembrane region" description="Helical" evidence="1">
    <location>
        <begin position="130"/>
        <end position="150"/>
    </location>
</feature>
<keyword evidence="4" id="KW-1185">Reference proteome</keyword>
<evidence type="ECO:0000313" key="3">
    <source>
        <dbReference type="EMBL" id="GGG38889.1"/>
    </source>
</evidence>
<dbReference type="Proteomes" id="UP000597507">
    <property type="component" value="Unassembled WGS sequence"/>
</dbReference>
<feature type="domain" description="Copper resistance protein D" evidence="2">
    <location>
        <begin position="46"/>
        <end position="147"/>
    </location>
</feature>
<dbReference type="InterPro" id="IPR008457">
    <property type="entry name" value="Cu-R_CopD_dom"/>
</dbReference>
<dbReference type="RefSeq" id="WP_229678029.1">
    <property type="nucleotide sequence ID" value="NZ_BMKS01000008.1"/>
</dbReference>